<dbReference type="GO" id="GO:0072659">
    <property type="term" value="P:protein localization to plasma membrane"/>
    <property type="evidence" value="ECO:0007669"/>
    <property type="project" value="TreeGrafter"/>
</dbReference>
<feature type="domain" description="Tetratricopeptide repeat protein 7 N-terminal" evidence="1">
    <location>
        <begin position="3"/>
        <end position="108"/>
    </location>
</feature>
<evidence type="ECO:0000313" key="2">
    <source>
        <dbReference type="EMBL" id="KAJ8921685.1"/>
    </source>
</evidence>
<dbReference type="InterPro" id="IPR051722">
    <property type="entry name" value="Endocytosis_PI4K-reg_protein"/>
</dbReference>
<dbReference type="InterPro" id="IPR045819">
    <property type="entry name" value="TTC7_N"/>
</dbReference>
<dbReference type="PANTHER" id="PTHR23083:SF464">
    <property type="entry name" value="TETRATRICOPEPTIDE REPEAT DOMAIN 7, ISOFORM A"/>
    <property type="match status" value="1"/>
</dbReference>
<name>A0AAV8W510_9CUCU</name>
<evidence type="ECO:0000313" key="3">
    <source>
        <dbReference type="Proteomes" id="UP001159042"/>
    </source>
</evidence>
<comment type="caution">
    <text evidence="2">The sequence shown here is derived from an EMBL/GenBank/DDBJ whole genome shotgun (WGS) entry which is preliminary data.</text>
</comment>
<dbReference type="GO" id="GO:0046854">
    <property type="term" value="P:phosphatidylinositol phosphate biosynthetic process"/>
    <property type="evidence" value="ECO:0007669"/>
    <property type="project" value="TreeGrafter"/>
</dbReference>
<accession>A0AAV8W510</accession>
<organism evidence="2 3">
    <name type="scientific">Exocentrus adspersus</name>
    <dbReference type="NCBI Taxonomy" id="1586481"/>
    <lineage>
        <taxon>Eukaryota</taxon>
        <taxon>Metazoa</taxon>
        <taxon>Ecdysozoa</taxon>
        <taxon>Arthropoda</taxon>
        <taxon>Hexapoda</taxon>
        <taxon>Insecta</taxon>
        <taxon>Pterygota</taxon>
        <taxon>Neoptera</taxon>
        <taxon>Endopterygota</taxon>
        <taxon>Coleoptera</taxon>
        <taxon>Polyphaga</taxon>
        <taxon>Cucujiformia</taxon>
        <taxon>Chrysomeloidea</taxon>
        <taxon>Cerambycidae</taxon>
        <taxon>Lamiinae</taxon>
        <taxon>Acanthocinini</taxon>
        <taxon>Exocentrus</taxon>
    </lineage>
</organism>
<dbReference type="GO" id="GO:0005886">
    <property type="term" value="C:plasma membrane"/>
    <property type="evidence" value="ECO:0007669"/>
    <property type="project" value="TreeGrafter"/>
</dbReference>
<dbReference type="AlphaFoldDB" id="A0AAV8W510"/>
<evidence type="ECO:0000259" key="1">
    <source>
        <dbReference type="Pfam" id="PF19440"/>
    </source>
</evidence>
<keyword evidence="3" id="KW-1185">Reference proteome</keyword>
<reference evidence="2 3" key="1">
    <citation type="journal article" date="2023" name="Insect Mol. Biol.">
        <title>Genome sequencing provides insights into the evolution of gene families encoding plant cell wall-degrading enzymes in longhorned beetles.</title>
        <authorList>
            <person name="Shin N.R."/>
            <person name="Okamura Y."/>
            <person name="Kirsch R."/>
            <person name="Pauchet Y."/>
        </authorList>
    </citation>
    <scope>NUCLEOTIDE SEQUENCE [LARGE SCALE GENOMIC DNA]</scope>
    <source>
        <strain evidence="2">EAD_L_NR</strain>
    </source>
</reference>
<dbReference type="Proteomes" id="UP001159042">
    <property type="component" value="Unassembled WGS sequence"/>
</dbReference>
<gene>
    <name evidence="2" type="ORF">NQ315_010595</name>
</gene>
<protein>
    <recommendedName>
        <fullName evidence="1">Tetratricopeptide repeat protein 7 N-terminal domain-containing protein</fullName>
    </recommendedName>
</protein>
<dbReference type="Pfam" id="PF19440">
    <property type="entry name" value="TTC7_N"/>
    <property type="match status" value="1"/>
</dbReference>
<proteinExistence type="predicted"/>
<dbReference type="PANTHER" id="PTHR23083">
    <property type="entry name" value="TETRATRICOPEPTIDE REPEAT PROTEIN, TPR"/>
    <property type="match status" value="1"/>
</dbReference>
<sequence>MCQMAELLLQGLVGEKYKPPLNSAPKNSLWKPKYYASLNQFIPRNECEETLLLLLVAESMAVRNAVLSQSPEFKEIRLSAYQDATTVYDLLTVATVRWGQIALLQESLERSMKFFML</sequence>
<dbReference type="EMBL" id="JANEYG010000009">
    <property type="protein sequence ID" value="KAJ8921685.1"/>
    <property type="molecule type" value="Genomic_DNA"/>
</dbReference>